<accession>A0A1T4R8L2</accession>
<dbReference type="GO" id="GO:0003700">
    <property type="term" value="F:DNA-binding transcription factor activity"/>
    <property type="evidence" value="ECO:0007669"/>
    <property type="project" value="InterPro"/>
</dbReference>
<evidence type="ECO:0000313" key="6">
    <source>
        <dbReference type="EMBL" id="SKA11951.1"/>
    </source>
</evidence>
<dbReference type="PANTHER" id="PTHR30579:SF7">
    <property type="entry name" value="HTH-TYPE TRANSCRIPTIONAL REGULATOR LRHA-RELATED"/>
    <property type="match status" value="1"/>
</dbReference>
<proteinExistence type="inferred from homology"/>
<reference evidence="7" key="1">
    <citation type="submission" date="2017-02" db="EMBL/GenBank/DDBJ databases">
        <authorList>
            <person name="Varghese N."/>
            <person name="Submissions S."/>
        </authorList>
    </citation>
    <scope>NUCLEOTIDE SEQUENCE [LARGE SCALE GENOMIC DNA]</scope>
    <source>
        <strain evidence="7">ATCC 27094</strain>
    </source>
</reference>
<evidence type="ECO:0000313" key="7">
    <source>
        <dbReference type="Proteomes" id="UP000190092"/>
    </source>
</evidence>
<dbReference type="PRINTS" id="PR00039">
    <property type="entry name" value="HTHLYSR"/>
</dbReference>
<keyword evidence="3 6" id="KW-0238">DNA-binding</keyword>
<dbReference type="Gene3D" id="3.40.190.10">
    <property type="entry name" value="Periplasmic binding protein-like II"/>
    <property type="match status" value="2"/>
</dbReference>
<dbReference type="Proteomes" id="UP000190092">
    <property type="component" value="Unassembled WGS sequence"/>
</dbReference>
<dbReference type="InterPro" id="IPR050176">
    <property type="entry name" value="LTTR"/>
</dbReference>
<organism evidence="6 7">
    <name type="scientific">Enhydrobacter aerosaccus</name>
    <dbReference type="NCBI Taxonomy" id="225324"/>
    <lineage>
        <taxon>Bacteria</taxon>
        <taxon>Pseudomonadati</taxon>
        <taxon>Pseudomonadota</taxon>
        <taxon>Alphaproteobacteria</taxon>
        <taxon>Hyphomicrobiales</taxon>
        <taxon>Enhydrobacter</taxon>
    </lineage>
</organism>
<evidence type="ECO:0000256" key="2">
    <source>
        <dbReference type="ARBA" id="ARBA00023015"/>
    </source>
</evidence>
<dbReference type="Gene3D" id="1.10.10.10">
    <property type="entry name" value="Winged helix-like DNA-binding domain superfamily/Winged helix DNA-binding domain"/>
    <property type="match status" value="1"/>
</dbReference>
<feature type="domain" description="HTH lysR-type" evidence="5">
    <location>
        <begin position="1"/>
        <end position="54"/>
    </location>
</feature>
<dbReference type="Pfam" id="PF00126">
    <property type="entry name" value="HTH_1"/>
    <property type="match status" value="1"/>
</dbReference>
<keyword evidence="4" id="KW-0804">Transcription</keyword>
<dbReference type="PANTHER" id="PTHR30579">
    <property type="entry name" value="TRANSCRIPTIONAL REGULATOR"/>
    <property type="match status" value="1"/>
</dbReference>
<dbReference type="EMBL" id="FUWJ01000004">
    <property type="protein sequence ID" value="SKA11951.1"/>
    <property type="molecule type" value="Genomic_DNA"/>
</dbReference>
<name>A0A1T4R8L2_9HYPH</name>
<keyword evidence="2" id="KW-0805">Transcription regulation</keyword>
<gene>
    <name evidence="6" type="ORF">SAMN02745126_03652</name>
</gene>
<evidence type="ECO:0000259" key="5">
    <source>
        <dbReference type="PROSITE" id="PS50931"/>
    </source>
</evidence>
<dbReference type="SUPFAM" id="SSF46785">
    <property type="entry name" value="Winged helix' DNA-binding domain"/>
    <property type="match status" value="1"/>
</dbReference>
<dbReference type="Pfam" id="PF03466">
    <property type="entry name" value="LysR_substrate"/>
    <property type="match status" value="1"/>
</dbReference>
<sequence>MLRSLVMAVETGSITETARRLGRTQPAISLQLQKLEELSGKVLFSHEGRRMGLTSDGDTVLTYARSILRLHDELLSRLCSTEIEGNVVLGTPDLYAAYVLPGILGVFKTAFPGIKVELRCSLSTPLVALVQRGDVDIALVTRMNDFVGGQVVCQEQLVWMVGEKSRAHLEEPIPLALLPPGNIYRDHAIEHLERSGKRWRIACVSESVGGLQAAVFAGMAVTVLGRSALVPGMRELGPAEGFPALPKVDLLLYKASGSISAAATALHAYLSEYLDRRWTSAAEQNPGPLAEPGELIPIGLAT</sequence>
<dbReference type="SUPFAM" id="SSF53850">
    <property type="entry name" value="Periplasmic binding protein-like II"/>
    <property type="match status" value="1"/>
</dbReference>
<evidence type="ECO:0000256" key="4">
    <source>
        <dbReference type="ARBA" id="ARBA00023163"/>
    </source>
</evidence>
<keyword evidence="7" id="KW-1185">Reference proteome</keyword>
<evidence type="ECO:0000256" key="3">
    <source>
        <dbReference type="ARBA" id="ARBA00023125"/>
    </source>
</evidence>
<dbReference type="InterPro" id="IPR036388">
    <property type="entry name" value="WH-like_DNA-bd_sf"/>
</dbReference>
<dbReference type="PROSITE" id="PS50931">
    <property type="entry name" value="HTH_LYSR"/>
    <property type="match status" value="1"/>
</dbReference>
<dbReference type="GO" id="GO:0003677">
    <property type="term" value="F:DNA binding"/>
    <property type="evidence" value="ECO:0007669"/>
    <property type="project" value="UniProtKB-KW"/>
</dbReference>
<protein>
    <submittedName>
        <fullName evidence="6">DNA-binding transcriptional regulator, LysR family</fullName>
    </submittedName>
</protein>
<dbReference type="InterPro" id="IPR000847">
    <property type="entry name" value="LysR_HTH_N"/>
</dbReference>
<comment type="similarity">
    <text evidence="1">Belongs to the LysR transcriptional regulatory family.</text>
</comment>
<dbReference type="STRING" id="225324.SAMN02745126_03652"/>
<dbReference type="InterPro" id="IPR005119">
    <property type="entry name" value="LysR_subst-bd"/>
</dbReference>
<dbReference type="AlphaFoldDB" id="A0A1T4R8L2"/>
<dbReference type="InterPro" id="IPR036390">
    <property type="entry name" value="WH_DNA-bd_sf"/>
</dbReference>
<evidence type="ECO:0000256" key="1">
    <source>
        <dbReference type="ARBA" id="ARBA00009437"/>
    </source>
</evidence>